<dbReference type="AlphaFoldDB" id="A0A1I0STW5"/>
<protein>
    <submittedName>
        <fullName evidence="3">Peptidase family S41</fullName>
    </submittedName>
</protein>
<dbReference type="Gene3D" id="3.30.750.44">
    <property type="match status" value="1"/>
</dbReference>
<sequence>MKKIILLMLLPLAALAQPNKLTKADKIYGLSKFWQEVNYNFVYLNKIDRVKWDSTYKALINTIPETPNDYEYYREMQRFCAMLKDGHTNIYMPGGKDFEPLNTMFGDYRLFIENVENKAIITHVNLSKKDEIPVGSEIIAVNGEATDKYIAENVSPYISSSTDYVLQDWCISKLLQGIEGSQFEIKIKKPGGQVLSLKLTHGQTAEKEIYPAFPAVSSLLDFKWYPNQVAYVALNSFGEEKIDSLFLTKLPDLYQAKAIVIDLRNNGGGSTGIGSYILKYLTNDSLLYGSRYSTRQLTSAFKAWGKYTSAKDTVNSEWNKKAFLTYQDNYFYNFDYYPLKNTLSAKRIVVPTVLLIGHNTASAAEDFLIYADNQKHMTKIGRNSFGSTGQPYLFDLPGGGSARVCTKKDTYPDGREFVGNGVKPDIEVIPTLKDFIANKDVTLNTALDYLNKKIK</sequence>
<organism evidence="3 4">
    <name type="scientific">Pedobacter suwonensis</name>
    <dbReference type="NCBI Taxonomy" id="332999"/>
    <lineage>
        <taxon>Bacteria</taxon>
        <taxon>Pseudomonadati</taxon>
        <taxon>Bacteroidota</taxon>
        <taxon>Sphingobacteriia</taxon>
        <taxon>Sphingobacteriales</taxon>
        <taxon>Sphingobacteriaceae</taxon>
        <taxon>Pedobacter</taxon>
    </lineage>
</organism>
<dbReference type="STRING" id="332999.SAMN04488511_103175"/>
<keyword evidence="4" id="KW-1185">Reference proteome</keyword>
<evidence type="ECO:0000256" key="1">
    <source>
        <dbReference type="SAM" id="SignalP"/>
    </source>
</evidence>
<feature type="chain" id="PRO_5011778329" evidence="1">
    <location>
        <begin position="17"/>
        <end position="455"/>
    </location>
</feature>
<dbReference type="GO" id="GO:0030288">
    <property type="term" value="C:outer membrane-bounded periplasmic space"/>
    <property type="evidence" value="ECO:0007669"/>
    <property type="project" value="TreeGrafter"/>
</dbReference>
<dbReference type="SMART" id="SM00245">
    <property type="entry name" value="TSPc"/>
    <property type="match status" value="1"/>
</dbReference>
<dbReference type="InterPro" id="IPR029045">
    <property type="entry name" value="ClpP/crotonase-like_dom_sf"/>
</dbReference>
<feature type="signal peptide" evidence="1">
    <location>
        <begin position="1"/>
        <end position="16"/>
    </location>
</feature>
<dbReference type="GO" id="GO:0007165">
    <property type="term" value="P:signal transduction"/>
    <property type="evidence" value="ECO:0007669"/>
    <property type="project" value="TreeGrafter"/>
</dbReference>
<name>A0A1I0STW5_9SPHI</name>
<dbReference type="SUPFAM" id="SSF52096">
    <property type="entry name" value="ClpP/crotonase"/>
    <property type="match status" value="1"/>
</dbReference>
<dbReference type="PANTHER" id="PTHR32060:SF30">
    <property type="entry name" value="CARBOXY-TERMINAL PROCESSING PROTEASE CTPA"/>
    <property type="match status" value="1"/>
</dbReference>
<dbReference type="EMBL" id="FOJM01000003">
    <property type="protein sequence ID" value="SFA42847.1"/>
    <property type="molecule type" value="Genomic_DNA"/>
</dbReference>
<dbReference type="Gene3D" id="3.90.226.10">
    <property type="entry name" value="2-enoyl-CoA Hydratase, Chain A, domain 1"/>
    <property type="match status" value="1"/>
</dbReference>
<dbReference type="OrthoDB" id="5480566at2"/>
<keyword evidence="1" id="KW-0732">Signal</keyword>
<evidence type="ECO:0000313" key="3">
    <source>
        <dbReference type="EMBL" id="SFA42847.1"/>
    </source>
</evidence>
<dbReference type="InterPro" id="IPR005151">
    <property type="entry name" value="Tail-specific_protease"/>
</dbReference>
<dbReference type="GO" id="GO:0006508">
    <property type="term" value="P:proteolysis"/>
    <property type="evidence" value="ECO:0007669"/>
    <property type="project" value="InterPro"/>
</dbReference>
<dbReference type="GO" id="GO:0004175">
    <property type="term" value="F:endopeptidase activity"/>
    <property type="evidence" value="ECO:0007669"/>
    <property type="project" value="TreeGrafter"/>
</dbReference>
<proteinExistence type="predicted"/>
<dbReference type="PANTHER" id="PTHR32060">
    <property type="entry name" value="TAIL-SPECIFIC PROTEASE"/>
    <property type="match status" value="1"/>
</dbReference>
<gene>
    <name evidence="3" type="ORF">SAMN04488511_103175</name>
</gene>
<accession>A0A1I0STW5</accession>
<dbReference type="Pfam" id="PF03572">
    <property type="entry name" value="Peptidase_S41"/>
    <property type="match status" value="1"/>
</dbReference>
<dbReference type="Proteomes" id="UP000198836">
    <property type="component" value="Unassembled WGS sequence"/>
</dbReference>
<evidence type="ECO:0000313" key="4">
    <source>
        <dbReference type="Proteomes" id="UP000198836"/>
    </source>
</evidence>
<feature type="domain" description="Tail specific protease" evidence="2">
    <location>
        <begin position="192"/>
        <end position="429"/>
    </location>
</feature>
<dbReference type="RefSeq" id="WP_090981026.1">
    <property type="nucleotide sequence ID" value="NZ_FOJM01000003.1"/>
</dbReference>
<reference evidence="4" key="1">
    <citation type="submission" date="2016-10" db="EMBL/GenBank/DDBJ databases">
        <authorList>
            <person name="Varghese N."/>
            <person name="Submissions S."/>
        </authorList>
    </citation>
    <scope>NUCLEOTIDE SEQUENCE [LARGE SCALE GENOMIC DNA]</scope>
    <source>
        <strain evidence="4">DSM 18130</strain>
    </source>
</reference>
<dbReference type="GO" id="GO:0008236">
    <property type="term" value="F:serine-type peptidase activity"/>
    <property type="evidence" value="ECO:0007669"/>
    <property type="project" value="InterPro"/>
</dbReference>
<evidence type="ECO:0000259" key="2">
    <source>
        <dbReference type="SMART" id="SM00245"/>
    </source>
</evidence>